<protein>
    <submittedName>
        <fullName evidence="2">Histidine kinase</fullName>
    </submittedName>
</protein>
<accession>A0A0G0WIK6</accession>
<feature type="transmembrane region" description="Helical" evidence="1">
    <location>
        <begin position="42"/>
        <end position="61"/>
    </location>
</feature>
<dbReference type="AlphaFoldDB" id="A0A0G0WIK6"/>
<evidence type="ECO:0000313" key="3">
    <source>
        <dbReference type="Proteomes" id="UP000034753"/>
    </source>
</evidence>
<evidence type="ECO:0000313" key="2">
    <source>
        <dbReference type="EMBL" id="KKS12705.1"/>
    </source>
</evidence>
<keyword evidence="2" id="KW-0418">Kinase</keyword>
<name>A0A0G0WIK6_9BACT</name>
<reference evidence="2 3" key="1">
    <citation type="journal article" date="2015" name="Nature">
        <title>rRNA introns, odd ribosomes, and small enigmatic genomes across a large radiation of phyla.</title>
        <authorList>
            <person name="Brown C.T."/>
            <person name="Hug L.A."/>
            <person name="Thomas B.C."/>
            <person name="Sharon I."/>
            <person name="Castelle C.J."/>
            <person name="Singh A."/>
            <person name="Wilkins M.J."/>
            <person name="Williams K.H."/>
            <person name="Banfield J.F."/>
        </authorList>
    </citation>
    <scope>NUCLEOTIDE SEQUENCE [LARGE SCALE GENOMIC DNA]</scope>
</reference>
<evidence type="ECO:0000256" key="1">
    <source>
        <dbReference type="SAM" id="Phobius"/>
    </source>
</evidence>
<dbReference type="EMBL" id="LCBN01000044">
    <property type="protein sequence ID" value="KKS12705.1"/>
    <property type="molecule type" value="Genomic_DNA"/>
</dbReference>
<feature type="transmembrane region" description="Helical" evidence="1">
    <location>
        <begin position="67"/>
        <end position="86"/>
    </location>
</feature>
<keyword evidence="2" id="KW-0808">Transferase</keyword>
<comment type="caution">
    <text evidence="2">The sequence shown here is derived from an EMBL/GenBank/DDBJ whole genome shotgun (WGS) entry which is preliminary data.</text>
</comment>
<keyword evidence="1" id="KW-1133">Transmembrane helix</keyword>
<proteinExistence type="predicted"/>
<gene>
    <name evidence="2" type="ORF">UU67_C0044G0012</name>
</gene>
<sequence>MFNILLALVDTVPDIPRFHTAIAEWLFAFVFILFLPKRFNRIRTYLLHGAFFGIILGFQILAGTMPIEFWILNMIIAVMIMIAYIYTTNKVNFNTASYFIVIAFTMAELAASLEWQISYFLQVNIRTWTEGISIATLFIIYALIFSLAIVLEKRYRGRNFQLDIT</sequence>
<feature type="transmembrane region" description="Helical" evidence="1">
    <location>
        <begin position="15"/>
        <end position="35"/>
    </location>
</feature>
<feature type="transmembrane region" description="Helical" evidence="1">
    <location>
        <begin position="98"/>
        <end position="120"/>
    </location>
</feature>
<dbReference type="GO" id="GO:0016301">
    <property type="term" value="F:kinase activity"/>
    <property type="evidence" value="ECO:0007669"/>
    <property type="project" value="UniProtKB-KW"/>
</dbReference>
<feature type="non-terminal residue" evidence="2">
    <location>
        <position position="165"/>
    </location>
</feature>
<keyword evidence="1" id="KW-0472">Membrane</keyword>
<keyword evidence="1" id="KW-0812">Transmembrane</keyword>
<organism evidence="2 3">
    <name type="scientific">Candidatus Daviesbacteria bacterium GW2011_GWB1_41_5</name>
    <dbReference type="NCBI Taxonomy" id="1618429"/>
    <lineage>
        <taxon>Bacteria</taxon>
        <taxon>Candidatus Daviesiibacteriota</taxon>
    </lineage>
</organism>
<feature type="transmembrane region" description="Helical" evidence="1">
    <location>
        <begin position="132"/>
        <end position="151"/>
    </location>
</feature>
<dbReference type="Proteomes" id="UP000034753">
    <property type="component" value="Unassembled WGS sequence"/>
</dbReference>